<accession>A0A3A5K9R6</accession>
<dbReference type="Proteomes" id="UP000272706">
    <property type="component" value="Unassembled WGS sequence"/>
</dbReference>
<dbReference type="InterPro" id="IPR046748">
    <property type="entry name" value="HipA_2"/>
</dbReference>
<dbReference type="Pfam" id="PF20613">
    <property type="entry name" value="HipA_2"/>
    <property type="match status" value="1"/>
</dbReference>
<sequence>METDDGVEHEVVMKVSSGRECSEEGLMNEMLGSLLAADLGLPVNEPFFVELDADFVQSVVRSDIKDRLVRSCTVAFACKAAGEQWRRRVPSDRIVASQVEMAIGVMAFDGFAANGDRGPRNSNLLVKDTEWRLIDHEAAFGFRMRLFPKCEPWKVGNLEIMRRYGQDSEHIFAKQLSKRDDLDFRHVRDFWSGLSDARLAQYDATLPEEWGATRPNLAEAILHLKQVRDNIDACLKELERILS</sequence>
<proteinExistence type="predicted"/>
<name>A0A3A5K9R6_9HYPH</name>
<keyword evidence="3" id="KW-1185">Reference proteome</keyword>
<evidence type="ECO:0000259" key="1">
    <source>
        <dbReference type="Pfam" id="PF20613"/>
    </source>
</evidence>
<protein>
    <recommendedName>
        <fullName evidence="1">HipA-like kinase domain-containing protein</fullName>
    </recommendedName>
</protein>
<evidence type="ECO:0000313" key="2">
    <source>
        <dbReference type="EMBL" id="RJT31902.1"/>
    </source>
</evidence>
<organism evidence="2 3">
    <name type="scientific">Mesorhizobium waimense</name>
    <dbReference type="NCBI Taxonomy" id="1300307"/>
    <lineage>
        <taxon>Bacteria</taxon>
        <taxon>Pseudomonadati</taxon>
        <taxon>Pseudomonadota</taxon>
        <taxon>Alphaproteobacteria</taxon>
        <taxon>Hyphomicrobiales</taxon>
        <taxon>Phyllobacteriaceae</taxon>
        <taxon>Mesorhizobium</taxon>
    </lineage>
</organism>
<feature type="domain" description="HipA-like kinase" evidence="1">
    <location>
        <begin position="18"/>
        <end position="141"/>
    </location>
</feature>
<reference evidence="2 3" key="1">
    <citation type="submission" date="2018-09" db="EMBL/GenBank/DDBJ databases">
        <title>Mesorhizobium carmichaelinearum sp. nov. isolated from Carmichaelinea spp. root nodules in New Zealand.</title>
        <authorList>
            <person name="De Meyer S.E."/>
        </authorList>
    </citation>
    <scope>NUCLEOTIDE SEQUENCE [LARGE SCALE GENOMIC DNA]</scope>
    <source>
        <strain evidence="2 3">ICMP19557</strain>
    </source>
</reference>
<dbReference type="EMBL" id="QZWZ01000029">
    <property type="protein sequence ID" value="RJT31902.1"/>
    <property type="molecule type" value="Genomic_DNA"/>
</dbReference>
<evidence type="ECO:0000313" key="3">
    <source>
        <dbReference type="Proteomes" id="UP000272706"/>
    </source>
</evidence>
<dbReference type="AlphaFoldDB" id="A0A3A5K9R6"/>
<comment type="caution">
    <text evidence="2">The sequence shown here is derived from an EMBL/GenBank/DDBJ whole genome shotgun (WGS) entry which is preliminary data.</text>
</comment>
<gene>
    <name evidence="2" type="ORF">D3227_28110</name>
</gene>